<dbReference type="EMBL" id="JADOUF010000001">
    <property type="protein sequence ID" value="MBG6136199.1"/>
    <property type="molecule type" value="Genomic_DNA"/>
</dbReference>
<proteinExistence type="predicted"/>
<protein>
    <submittedName>
        <fullName evidence="2">Uncharacterized protein</fullName>
    </submittedName>
</protein>
<feature type="compositionally biased region" description="Basic and acidic residues" evidence="1">
    <location>
        <begin position="22"/>
        <end position="32"/>
    </location>
</feature>
<organism evidence="2 3">
    <name type="scientific">Longispora fulva</name>
    <dbReference type="NCBI Taxonomy" id="619741"/>
    <lineage>
        <taxon>Bacteria</taxon>
        <taxon>Bacillati</taxon>
        <taxon>Actinomycetota</taxon>
        <taxon>Actinomycetes</taxon>
        <taxon>Micromonosporales</taxon>
        <taxon>Micromonosporaceae</taxon>
        <taxon>Longispora</taxon>
    </lineage>
</organism>
<evidence type="ECO:0000313" key="2">
    <source>
        <dbReference type="EMBL" id="MBG6136199.1"/>
    </source>
</evidence>
<feature type="region of interest" description="Disordered" evidence="1">
    <location>
        <begin position="1"/>
        <end position="32"/>
    </location>
</feature>
<accession>A0A8J7GNZ0</accession>
<evidence type="ECO:0000313" key="3">
    <source>
        <dbReference type="Proteomes" id="UP000622552"/>
    </source>
</evidence>
<dbReference type="AlphaFoldDB" id="A0A8J7GNZ0"/>
<reference evidence="2" key="1">
    <citation type="submission" date="2020-11" db="EMBL/GenBank/DDBJ databases">
        <title>Sequencing the genomes of 1000 actinobacteria strains.</title>
        <authorList>
            <person name="Klenk H.-P."/>
        </authorList>
    </citation>
    <scope>NUCLEOTIDE SEQUENCE</scope>
    <source>
        <strain evidence="2">DSM 45356</strain>
    </source>
</reference>
<evidence type="ECO:0000256" key="1">
    <source>
        <dbReference type="SAM" id="MobiDB-lite"/>
    </source>
</evidence>
<dbReference type="Proteomes" id="UP000622552">
    <property type="component" value="Unassembled WGS sequence"/>
</dbReference>
<name>A0A8J7GNZ0_9ACTN</name>
<comment type="caution">
    <text evidence="2">The sequence shown here is derived from an EMBL/GenBank/DDBJ whole genome shotgun (WGS) entry which is preliminary data.</text>
</comment>
<keyword evidence="3" id="KW-1185">Reference proteome</keyword>
<gene>
    <name evidence="2" type="ORF">IW245_002393</name>
</gene>
<sequence>MNVETGPGLFTLAPAPPAAKPSEQDFNPRAKP</sequence>